<sequence length="465" mass="47914">MTDVGARFVLILGIGESGLAMARWCARTGARLRVADTRASPPMRAALAAAVPEAEIVCGEFDLQLLDGIDLVALSPGIDPADPVLSEARARGLAVLGEMALFADALDALQVRPATSIIAVTGTNGKSTTTALSAALLAGCGIDAVAAGNISPAALAVLCDRLDEGRPLPTCWVLEVSSFQLESAGAFRADAATVLNVSDDHLDRHGNLDAYAALKARIFAGDCVQVLNRDDPRVAAMALLGRRQVRFGAGVPDEGGFGLIERDGEEWIALGDSALVPLSALAIAGRHNALNAMAALALGALAGAPMPRMIEALKAFRGLPHRVEPIACRADGVVFYDDSKGTNVGSTVAALAGLGRPVVLIAGGDGKGQDFAPLAEAVAAHARAAVLIGRDAPAIASALSLHRFESVRAPDLATAVERANVLARRGDAVLLSPACASFDMFRNYVHRAEVFAAAVRALPGVEALR</sequence>
<dbReference type="SUPFAM" id="SSF51984">
    <property type="entry name" value="MurCD N-terminal domain"/>
    <property type="match status" value="1"/>
</dbReference>
<dbReference type="Gene3D" id="3.40.1190.10">
    <property type="entry name" value="Mur-like, catalytic domain"/>
    <property type="match status" value="1"/>
</dbReference>
<dbReference type="GO" id="GO:0005737">
    <property type="term" value="C:cytoplasm"/>
    <property type="evidence" value="ECO:0007669"/>
    <property type="project" value="UniProtKB-SubCell"/>
</dbReference>
<dbReference type="GO" id="GO:0008764">
    <property type="term" value="F:UDP-N-acetylmuramoylalanine-D-glutamate ligase activity"/>
    <property type="evidence" value="ECO:0007669"/>
    <property type="project" value="UniProtKB-UniRule"/>
</dbReference>
<evidence type="ECO:0000256" key="6">
    <source>
        <dbReference type="ARBA" id="ARBA00022840"/>
    </source>
</evidence>
<dbReference type="OrthoDB" id="9809796at2"/>
<dbReference type="GO" id="GO:0051301">
    <property type="term" value="P:cell division"/>
    <property type="evidence" value="ECO:0007669"/>
    <property type="project" value="UniProtKB-KW"/>
</dbReference>
<keyword evidence="7 8" id="KW-0961">Cell wall biogenesis/degradation</keyword>
<dbReference type="Pfam" id="PF08245">
    <property type="entry name" value="Mur_ligase_M"/>
    <property type="match status" value="1"/>
</dbReference>
<dbReference type="AlphaFoldDB" id="A0A2I6S8Q4"/>
<comment type="similarity">
    <text evidence="7">Belongs to the MurCDEF family.</text>
</comment>
<evidence type="ECO:0000259" key="9">
    <source>
        <dbReference type="Pfam" id="PF02875"/>
    </source>
</evidence>
<gene>
    <name evidence="7 11" type="primary">murD</name>
    <name evidence="11" type="ORF">C0099_12280</name>
</gene>
<dbReference type="KEGG" id="atw:C0099_12280"/>
<keyword evidence="4 7" id="KW-0436">Ligase</keyword>
<dbReference type="GO" id="GO:0005524">
    <property type="term" value="F:ATP binding"/>
    <property type="evidence" value="ECO:0007669"/>
    <property type="project" value="UniProtKB-UniRule"/>
</dbReference>
<evidence type="ECO:0000256" key="8">
    <source>
        <dbReference type="RuleBase" id="RU003664"/>
    </source>
</evidence>
<keyword evidence="7 8" id="KW-0573">Peptidoglycan synthesis</keyword>
<dbReference type="SUPFAM" id="SSF53623">
    <property type="entry name" value="MurD-like peptide ligases, catalytic domain"/>
    <property type="match status" value="1"/>
</dbReference>
<keyword evidence="12" id="KW-1185">Reference proteome</keyword>
<dbReference type="Proteomes" id="UP000242205">
    <property type="component" value="Chromosome"/>
</dbReference>
<dbReference type="InterPro" id="IPR005762">
    <property type="entry name" value="MurD"/>
</dbReference>
<dbReference type="InterPro" id="IPR013221">
    <property type="entry name" value="Mur_ligase_cen"/>
</dbReference>
<keyword evidence="7 8" id="KW-0132">Cell division</keyword>
<comment type="pathway">
    <text evidence="2 7 8">Cell wall biogenesis; peptidoglycan biosynthesis.</text>
</comment>
<evidence type="ECO:0000256" key="1">
    <source>
        <dbReference type="ARBA" id="ARBA00004496"/>
    </source>
</evidence>
<feature type="binding site" evidence="7">
    <location>
        <begin position="122"/>
        <end position="128"/>
    </location>
    <ligand>
        <name>ATP</name>
        <dbReference type="ChEBI" id="CHEBI:30616"/>
    </ligand>
</feature>
<evidence type="ECO:0000256" key="4">
    <source>
        <dbReference type="ARBA" id="ARBA00022598"/>
    </source>
</evidence>
<organism evidence="11 12">
    <name type="scientific">Pseudazoarcus pumilus</name>
    <dbReference type="NCBI Taxonomy" id="2067960"/>
    <lineage>
        <taxon>Bacteria</taxon>
        <taxon>Pseudomonadati</taxon>
        <taxon>Pseudomonadota</taxon>
        <taxon>Betaproteobacteria</taxon>
        <taxon>Rhodocyclales</taxon>
        <taxon>Zoogloeaceae</taxon>
        <taxon>Pseudazoarcus</taxon>
    </lineage>
</organism>
<feature type="domain" description="Mur ligase central" evidence="10">
    <location>
        <begin position="120"/>
        <end position="298"/>
    </location>
</feature>
<dbReference type="InterPro" id="IPR004101">
    <property type="entry name" value="Mur_ligase_C"/>
</dbReference>
<dbReference type="PANTHER" id="PTHR43692:SF1">
    <property type="entry name" value="UDP-N-ACETYLMURAMOYLALANINE--D-GLUTAMATE LIGASE"/>
    <property type="match status" value="1"/>
</dbReference>
<dbReference type="Gene3D" id="3.40.50.720">
    <property type="entry name" value="NAD(P)-binding Rossmann-like Domain"/>
    <property type="match status" value="1"/>
</dbReference>
<dbReference type="EC" id="6.3.2.9" evidence="7 8"/>
<dbReference type="Pfam" id="PF02875">
    <property type="entry name" value="Mur_ligase_C"/>
    <property type="match status" value="1"/>
</dbReference>
<dbReference type="GO" id="GO:0071555">
    <property type="term" value="P:cell wall organization"/>
    <property type="evidence" value="ECO:0007669"/>
    <property type="project" value="UniProtKB-KW"/>
</dbReference>
<dbReference type="HAMAP" id="MF_00639">
    <property type="entry name" value="MurD"/>
    <property type="match status" value="1"/>
</dbReference>
<reference evidence="11 12" key="1">
    <citation type="submission" date="2018-01" db="EMBL/GenBank/DDBJ databases">
        <authorList>
            <person name="Fu G.-Y."/>
        </authorList>
    </citation>
    <scope>NUCLEOTIDE SEQUENCE [LARGE SCALE GENOMIC DNA]</scope>
    <source>
        <strain evidence="11 12">SY39</strain>
    </source>
</reference>
<evidence type="ECO:0000256" key="3">
    <source>
        <dbReference type="ARBA" id="ARBA00022490"/>
    </source>
</evidence>
<evidence type="ECO:0000259" key="10">
    <source>
        <dbReference type="Pfam" id="PF08245"/>
    </source>
</evidence>
<evidence type="ECO:0000313" key="12">
    <source>
        <dbReference type="Proteomes" id="UP000242205"/>
    </source>
</evidence>
<name>A0A2I6S8Q4_9RHOO</name>
<dbReference type="PANTHER" id="PTHR43692">
    <property type="entry name" value="UDP-N-ACETYLMURAMOYLALANINE--D-GLUTAMATE LIGASE"/>
    <property type="match status" value="1"/>
</dbReference>
<feature type="domain" description="Mur ligase C-terminal" evidence="9">
    <location>
        <begin position="321"/>
        <end position="435"/>
    </location>
</feature>
<dbReference type="InterPro" id="IPR036615">
    <property type="entry name" value="Mur_ligase_C_dom_sf"/>
</dbReference>
<evidence type="ECO:0000256" key="5">
    <source>
        <dbReference type="ARBA" id="ARBA00022741"/>
    </source>
</evidence>
<evidence type="ECO:0000256" key="7">
    <source>
        <dbReference type="HAMAP-Rule" id="MF_00639"/>
    </source>
</evidence>
<dbReference type="UniPathway" id="UPA00219"/>
<dbReference type="InterPro" id="IPR036565">
    <property type="entry name" value="Mur-like_cat_sf"/>
</dbReference>
<accession>A0A2I6S8Q4</accession>
<protein>
    <recommendedName>
        <fullName evidence="7 8">UDP-N-acetylmuramoylalanine--D-glutamate ligase</fullName>
        <ecNumber evidence="7 8">6.3.2.9</ecNumber>
    </recommendedName>
    <alternativeName>
        <fullName evidence="7">D-glutamic acid-adding enzyme</fullName>
    </alternativeName>
    <alternativeName>
        <fullName evidence="7">UDP-N-acetylmuramoyl-L-alanyl-D-glutamate synthetase</fullName>
    </alternativeName>
</protein>
<dbReference type="GO" id="GO:0009252">
    <property type="term" value="P:peptidoglycan biosynthetic process"/>
    <property type="evidence" value="ECO:0007669"/>
    <property type="project" value="UniProtKB-UniRule"/>
</dbReference>
<comment type="subcellular location">
    <subcellularLocation>
        <location evidence="1 7 8">Cytoplasm</location>
    </subcellularLocation>
</comment>
<keyword evidence="6 7" id="KW-0067">ATP-binding</keyword>
<dbReference type="GO" id="GO:0008360">
    <property type="term" value="P:regulation of cell shape"/>
    <property type="evidence" value="ECO:0007669"/>
    <property type="project" value="UniProtKB-KW"/>
</dbReference>
<evidence type="ECO:0000313" key="11">
    <source>
        <dbReference type="EMBL" id="AUN95636.1"/>
    </source>
</evidence>
<dbReference type="RefSeq" id="WP_102247683.1">
    <property type="nucleotide sequence ID" value="NZ_CP025682.1"/>
</dbReference>
<dbReference type="EMBL" id="CP025682">
    <property type="protein sequence ID" value="AUN95636.1"/>
    <property type="molecule type" value="Genomic_DNA"/>
</dbReference>
<keyword evidence="7 8" id="KW-0133">Cell shape</keyword>
<comment type="function">
    <text evidence="7 8">Cell wall formation. Catalyzes the addition of glutamate to the nucleotide precursor UDP-N-acetylmuramoyl-L-alanine (UMA).</text>
</comment>
<dbReference type="NCBIfam" id="TIGR01087">
    <property type="entry name" value="murD"/>
    <property type="match status" value="1"/>
</dbReference>
<evidence type="ECO:0000256" key="2">
    <source>
        <dbReference type="ARBA" id="ARBA00004752"/>
    </source>
</evidence>
<keyword evidence="7 8" id="KW-0131">Cell cycle</keyword>
<keyword evidence="3 7" id="KW-0963">Cytoplasm</keyword>
<comment type="catalytic activity">
    <reaction evidence="7 8">
        <text>UDP-N-acetyl-alpha-D-muramoyl-L-alanine + D-glutamate + ATP = UDP-N-acetyl-alpha-D-muramoyl-L-alanyl-D-glutamate + ADP + phosphate + H(+)</text>
        <dbReference type="Rhea" id="RHEA:16429"/>
        <dbReference type="ChEBI" id="CHEBI:15378"/>
        <dbReference type="ChEBI" id="CHEBI:29986"/>
        <dbReference type="ChEBI" id="CHEBI:30616"/>
        <dbReference type="ChEBI" id="CHEBI:43474"/>
        <dbReference type="ChEBI" id="CHEBI:83898"/>
        <dbReference type="ChEBI" id="CHEBI:83900"/>
        <dbReference type="ChEBI" id="CHEBI:456216"/>
        <dbReference type="EC" id="6.3.2.9"/>
    </reaction>
</comment>
<keyword evidence="5 7" id="KW-0547">Nucleotide-binding</keyword>
<dbReference type="Gene3D" id="3.90.190.20">
    <property type="entry name" value="Mur ligase, C-terminal domain"/>
    <property type="match status" value="1"/>
</dbReference>
<proteinExistence type="inferred from homology"/>
<dbReference type="Pfam" id="PF21799">
    <property type="entry name" value="MurD-like_N"/>
    <property type="match status" value="1"/>
</dbReference>
<dbReference type="SUPFAM" id="SSF53244">
    <property type="entry name" value="MurD-like peptide ligases, peptide-binding domain"/>
    <property type="match status" value="1"/>
</dbReference>